<name>A0A9D4F6J2_DREPO</name>
<gene>
    <name evidence="1" type="ORF">DPMN_146409</name>
</gene>
<dbReference type="AlphaFoldDB" id="A0A9D4F6J2"/>
<evidence type="ECO:0000313" key="2">
    <source>
        <dbReference type="Proteomes" id="UP000828390"/>
    </source>
</evidence>
<reference evidence="1" key="1">
    <citation type="journal article" date="2019" name="bioRxiv">
        <title>The Genome of the Zebra Mussel, Dreissena polymorpha: A Resource for Invasive Species Research.</title>
        <authorList>
            <person name="McCartney M.A."/>
            <person name="Auch B."/>
            <person name="Kono T."/>
            <person name="Mallez S."/>
            <person name="Zhang Y."/>
            <person name="Obille A."/>
            <person name="Becker A."/>
            <person name="Abrahante J.E."/>
            <person name="Garbe J."/>
            <person name="Badalamenti J.P."/>
            <person name="Herman A."/>
            <person name="Mangelson H."/>
            <person name="Liachko I."/>
            <person name="Sullivan S."/>
            <person name="Sone E.D."/>
            <person name="Koren S."/>
            <person name="Silverstein K.A.T."/>
            <person name="Beckman K.B."/>
            <person name="Gohl D.M."/>
        </authorList>
    </citation>
    <scope>NUCLEOTIDE SEQUENCE</scope>
    <source>
        <strain evidence="1">Duluth1</strain>
        <tissue evidence="1">Whole animal</tissue>
    </source>
</reference>
<evidence type="ECO:0000313" key="1">
    <source>
        <dbReference type="EMBL" id="KAH3792908.1"/>
    </source>
</evidence>
<dbReference type="EMBL" id="JAIWYP010000007">
    <property type="protein sequence ID" value="KAH3792908.1"/>
    <property type="molecule type" value="Genomic_DNA"/>
</dbReference>
<organism evidence="1 2">
    <name type="scientific">Dreissena polymorpha</name>
    <name type="common">Zebra mussel</name>
    <name type="synonym">Mytilus polymorpha</name>
    <dbReference type="NCBI Taxonomy" id="45954"/>
    <lineage>
        <taxon>Eukaryota</taxon>
        <taxon>Metazoa</taxon>
        <taxon>Spiralia</taxon>
        <taxon>Lophotrochozoa</taxon>
        <taxon>Mollusca</taxon>
        <taxon>Bivalvia</taxon>
        <taxon>Autobranchia</taxon>
        <taxon>Heteroconchia</taxon>
        <taxon>Euheterodonta</taxon>
        <taxon>Imparidentia</taxon>
        <taxon>Neoheterodontei</taxon>
        <taxon>Myida</taxon>
        <taxon>Dreissenoidea</taxon>
        <taxon>Dreissenidae</taxon>
        <taxon>Dreissena</taxon>
    </lineage>
</organism>
<comment type="caution">
    <text evidence="1">The sequence shown here is derived from an EMBL/GenBank/DDBJ whole genome shotgun (WGS) entry which is preliminary data.</text>
</comment>
<proteinExistence type="predicted"/>
<dbReference type="Proteomes" id="UP000828390">
    <property type="component" value="Unassembled WGS sequence"/>
</dbReference>
<accession>A0A9D4F6J2</accession>
<protein>
    <submittedName>
        <fullName evidence="1">Uncharacterized protein</fullName>
    </submittedName>
</protein>
<keyword evidence="2" id="KW-1185">Reference proteome</keyword>
<sequence>MVFLPSRHTNVLVYCVLRVLTKFFPCDLTAFVRRSKPTIRRPWRSYCDHGVPVAATKRRHTLQSMIIVSGFERRTHGVHGDLTATEPRPYYDCCVSTASLRRP</sequence>
<reference evidence="1" key="2">
    <citation type="submission" date="2020-11" db="EMBL/GenBank/DDBJ databases">
        <authorList>
            <person name="McCartney M.A."/>
            <person name="Auch B."/>
            <person name="Kono T."/>
            <person name="Mallez S."/>
            <person name="Becker A."/>
            <person name="Gohl D.M."/>
            <person name="Silverstein K.A.T."/>
            <person name="Koren S."/>
            <person name="Bechman K.B."/>
            <person name="Herman A."/>
            <person name="Abrahante J.E."/>
            <person name="Garbe J."/>
        </authorList>
    </citation>
    <scope>NUCLEOTIDE SEQUENCE</scope>
    <source>
        <strain evidence="1">Duluth1</strain>
        <tissue evidence="1">Whole animal</tissue>
    </source>
</reference>